<keyword evidence="2" id="KW-1185">Reference proteome</keyword>
<accession>A0A2C6L749</accession>
<gene>
    <name evidence="1" type="ORF">CSUI_001808</name>
</gene>
<dbReference type="PANTHER" id="PTHR35106:SF1">
    <property type="entry name" value="CHORD DOMAIN-CONTAINING PROTEIN"/>
    <property type="match status" value="1"/>
</dbReference>
<dbReference type="EMBL" id="MIGC01000723">
    <property type="protein sequence ID" value="PHJ24337.1"/>
    <property type="molecule type" value="Genomic_DNA"/>
</dbReference>
<name>A0A2C6L749_9APIC</name>
<reference evidence="1 2" key="1">
    <citation type="journal article" date="2017" name="Int. J. Parasitol.">
        <title>The genome of the protozoan parasite Cystoisospora suis and a reverse vaccinology approach to identify vaccine candidates.</title>
        <authorList>
            <person name="Palmieri N."/>
            <person name="Shrestha A."/>
            <person name="Ruttkowski B."/>
            <person name="Beck T."/>
            <person name="Vogl C."/>
            <person name="Tomley F."/>
            <person name="Blake D.P."/>
            <person name="Joachim A."/>
        </authorList>
    </citation>
    <scope>NUCLEOTIDE SEQUENCE [LARGE SCALE GENOMIC DNA]</scope>
    <source>
        <strain evidence="1 2">Wien I</strain>
    </source>
</reference>
<comment type="caution">
    <text evidence="1">The sequence shown here is derived from an EMBL/GenBank/DDBJ whole genome shotgun (WGS) entry which is preliminary data.</text>
</comment>
<dbReference type="GeneID" id="94425222"/>
<dbReference type="PANTHER" id="PTHR35106">
    <property type="entry name" value="BNAA07G25190D PROTEIN"/>
    <property type="match status" value="1"/>
</dbReference>
<dbReference type="VEuPathDB" id="ToxoDB:CSUI_001808"/>
<dbReference type="AlphaFoldDB" id="A0A2C6L749"/>
<dbReference type="OrthoDB" id="73371at2759"/>
<proteinExistence type="predicted"/>
<sequence length="96" mass="10816">MSSHPSLKVPASRHKLCRRCHSYFDSADNAGRANGCNYHPQPYVNRYHPEGERYYAAVDENPKHKGWSGSCWECCGAESKDAPGCVWGTHISYDEP</sequence>
<evidence type="ECO:0000313" key="1">
    <source>
        <dbReference type="EMBL" id="PHJ24337.1"/>
    </source>
</evidence>
<evidence type="ECO:0000313" key="2">
    <source>
        <dbReference type="Proteomes" id="UP000221165"/>
    </source>
</evidence>
<dbReference type="RefSeq" id="XP_067926010.1">
    <property type="nucleotide sequence ID" value="XM_068062011.1"/>
</dbReference>
<dbReference type="Proteomes" id="UP000221165">
    <property type="component" value="Unassembled WGS sequence"/>
</dbReference>
<organism evidence="1 2">
    <name type="scientific">Cystoisospora suis</name>
    <dbReference type="NCBI Taxonomy" id="483139"/>
    <lineage>
        <taxon>Eukaryota</taxon>
        <taxon>Sar</taxon>
        <taxon>Alveolata</taxon>
        <taxon>Apicomplexa</taxon>
        <taxon>Conoidasida</taxon>
        <taxon>Coccidia</taxon>
        <taxon>Eucoccidiorida</taxon>
        <taxon>Eimeriorina</taxon>
        <taxon>Sarcocystidae</taxon>
        <taxon>Cystoisospora</taxon>
    </lineage>
</organism>
<protein>
    <submittedName>
        <fullName evidence="1">Uncharacterized protein</fullName>
    </submittedName>
</protein>